<evidence type="ECO:0000256" key="1">
    <source>
        <dbReference type="SAM" id="SignalP"/>
    </source>
</evidence>
<protein>
    <submittedName>
        <fullName evidence="2">Uncharacterized protein</fullName>
    </submittedName>
</protein>
<reference evidence="2 3" key="1">
    <citation type="submission" date="2018-07" db="EMBL/GenBank/DDBJ databases">
        <title>Diversity of Mesorhizobium strains in Brazil.</title>
        <authorList>
            <person name="Helene L.C.F."/>
            <person name="Dall'Agnol R."/>
            <person name="Delamuta J.R.M."/>
            <person name="Hungria M."/>
        </authorList>
    </citation>
    <scope>NUCLEOTIDE SEQUENCE [LARGE SCALE GENOMIC DNA]</scope>
    <source>
        <strain evidence="2 3">AC99b</strain>
    </source>
</reference>
<proteinExistence type="predicted"/>
<dbReference type="OrthoDB" id="2449873at2"/>
<dbReference type="Proteomes" id="UP000251558">
    <property type="component" value="Unassembled WGS sequence"/>
</dbReference>
<keyword evidence="3" id="KW-1185">Reference proteome</keyword>
<dbReference type="AlphaFoldDB" id="A0A330HEP6"/>
<name>A0A330HEP6_9HYPH</name>
<keyword evidence="1" id="KW-0732">Signal</keyword>
<feature type="signal peptide" evidence="1">
    <location>
        <begin position="1"/>
        <end position="25"/>
    </location>
</feature>
<evidence type="ECO:0000313" key="3">
    <source>
        <dbReference type="Proteomes" id="UP000251558"/>
    </source>
</evidence>
<comment type="caution">
    <text evidence="2">The sequence shown here is derived from an EMBL/GenBank/DDBJ whole genome shotgun (WGS) entry which is preliminary data.</text>
</comment>
<evidence type="ECO:0000313" key="2">
    <source>
        <dbReference type="EMBL" id="RAZ86650.1"/>
    </source>
</evidence>
<gene>
    <name evidence="2" type="ORF">DPM33_27960</name>
</gene>
<accession>A0A330HEP6</accession>
<organism evidence="2 3">
    <name type="scientific">Mesorhizobium hawassense</name>
    <dbReference type="NCBI Taxonomy" id="1209954"/>
    <lineage>
        <taxon>Bacteria</taxon>
        <taxon>Pseudomonadati</taxon>
        <taxon>Pseudomonadota</taxon>
        <taxon>Alphaproteobacteria</taxon>
        <taxon>Hyphomicrobiales</taxon>
        <taxon>Phyllobacteriaceae</taxon>
        <taxon>Mesorhizobium</taxon>
    </lineage>
</organism>
<sequence length="166" mass="17708">MNIQTSTKCFIGASIIMLMAGVANAESVNPLAEKVRAQDSRFEDVAVARAEGYAPIPCASGLTGGAMGIHYVNAAYLKDDAVDVAKPEAVMYEPMADGTLKLIAVEYITSKGPASLDGHLFNFNTAPNRYGLGPFYELHVWAWKPNPTGAFADMNPNVSCDAMKGM</sequence>
<dbReference type="EMBL" id="QMBP01000017">
    <property type="protein sequence ID" value="RAZ86650.1"/>
    <property type="molecule type" value="Genomic_DNA"/>
</dbReference>
<feature type="chain" id="PRO_5016342012" evidence="1">
    <location>
        <begin position="26"/>
        <end position="166"/>
    </location>
</feature>